<evidence type="ECO:0000313" key="1">
    <source>
        <dbReference type="EMBL" id="MDP9899563.1"/>
    </source>
</evidence>
<dbReference type="Proteomes" id="UP001226867">
    <property type="component" value="Unassembled WGS sequence"/>
</dbReference>
<sequence length="189" mass="20220">MSIQRFSRDALRVMPWKNGGGTTCEIASWPPGAAIDDFMWRASIATIVKAAPFSVFPGVDRTIMLLDGGSVQLHADDGSFDHRLDPHAPFSFSGDVALGCTLHGGPSTDFNAMSRRAQCHAEVQVLDAAQALDLAPHGLLLGLHGSWQAGDQSLDAGDGLWWADAPMAWPLSPASDGARLLAVRWFPND</sequence>
<proteinExistence type="predicted"/>
<comment type="caution">
    <text evidence="1">The sequence shown here is derived from an EMBL/GenBank/DDBJ whole genome shotgun (WGS) entry which is preliminary data.</text>
</comment>
<dbReference type="RefSeq" id="WP_307689381.1">
    <property type="nucleotide sequence ID" value="NZ_JAUSRO010000005.1"/>
</dbReference>
<gene>
    <name evidence="1" type="ORF">J2W36_001814</name>
</gene>
<name>A0ABT9S5C4_9BURK</name>
<dbReference type="PANTHER" id="PTHR37943:SF1">
    <property type="entry name" value="PROTEIN VES"/>
    <property type="match status" value="1"/>
</dbReference>
<dbReference type="EMBL" id="JAUSRO010000005">
    <property type="protein sequence ID" value="MDP9899563.1"/>
    <property type="molecule type" value="Genomic_DNA"/>
</dbReference>
<dbReference type="Gene3D" id="2.60.120.10">
    <property type="entry name" value="Jelly Rolls"/>
    <property type="match status" value="1"/>
</dbReference>
<dbReference type="InterPro" id="IPR011051">
    <property type="entry name" value="RmlC_Cupin_sf"/>
</dbReference>
<dbReference type="CDD" id="cd20293">
    <property type="entry name" value="cupin_HutD_N"/>
    <property type="match status" value="1"/>
</dbReference>
<dbReference type="SUPFAM" id="SSF51182">
    <property type="entry name" value="RmlC-like cupins"/>
    <property type="match status" value="1"/>
</dbReference>
<evidence type="ECO:0000313" key="2">
    <source>
        <dbReference type="Proteomes" id="UP001226867"/>
    </source>
</evidence>
<organism evidence="1 2">
    <name type="scientific">Variovorax ginsengisoli</name>
    <dbReference type="NCBI Taxonomy" id="363844"/>
    <lineage>
        <taxon>Bacteria</taxon>
        <taxon>Pseudomonadati</taxon>
        <taxon>Pseudomonadota</taxon>
        <taxon>Betaproteobacteria</taxon>
        <taxon>Burkholderiales</taxon>
        <taxon>Comamonadaceae</taxon>
        <taxon>Variovorax</taxon>
    </lineage>
</organism>
<dbReference type="InterPro" id="IPR010282">
    <property type="entry name" value="Uncharacterised_HutD/Ves"/>
</dbReference>
<keyword evidence="2" id="KW-1185">Reference proteome</keyword>
<dbReference type="InterPro" id="IPR014710">
    <property type="entry name" value="RmlC-like_jellyroll"/>
</dbReference>
<dbReference type="PANTHER" id="PTHR37943">
    <property type="entry name" value="PROTEIN VES"/>
    <property type="match status" value="1"/>
</dbReference>
<reference evidence="1 2" key="1">
    <citation type="submission" date="2023-07" db="EMBL/GenBank/DDBJ databases">
        <title>Sorghum-associated microbial communities from plants grown in Nebraska, USA.</title>
        <authorList>
            <person name="Schachtman D."/>
        </authorList>
    </citation>
    <scope>NUCLEOTIDE SEQUENCE [LARGE SCALE GENOMIC DNA]</scope>
    <source>
        <strain evidence="1 2">DS1607</strain>
    </source>
</reference>
<dbReference type="Pfam" id="PF05962">
    <property type="entry name" value="HutD"/>
    <property type="match status" value="1"/>
</dbReference>
<protein>
    <submittedName>
        <fullName evidence="1">Environmental stress-induced protein Ves</fullName>
    </submittedName>
</protein>
<accession>A0ABT9S5C4</accession>